<evidence type="ECO:0008006" key="3">
    <source>
        <dbReference type="Google" id="ProtNLM"/>
    </source>
</evidence>
<evidence type="ECO:0000313" key="1">
    <source>
        <dbReference type="EMBL" id="ETI66260.1"/>
    </source>
</evidence>
<organism evidence="1 2">
    <name type="scientific">Neobacillus vireti LMG 21834</name>
    <dbReference type="NCBI Taxonomy" id="1131730"/>
    <lineage>
        <taxon>Bacteria</taxon>
        <taxon>Bacillati</taxon>
        <taxon>Bacillota</taxon>
        <taxon>Bacilli</taxon>
        <taxon>Bacillales</taxon>
        <taxon>Bacillaceae</taxon>
        <taxon>Neobacillus</taxon>
    </lineage>
</organism>
<keyword evidence="2" id="KW-1185">Reference proteome</keyword>
<protein>
    <recommendedName>
        <fullName evidence="3">Lipoprotein</fullName>
    </recommendedName>
</protein>
<proteinExistence type="predicted"/>
<comment type="caution">
    <text evidence="1">The sequence shown here is derived from an EMBL/GenBank/DDBJ whole genome shotgun (WGS) entry which is preliminary data.</text>
</comment>
<accession>A0AB94IGM2</accession>
<evidence type="ECO:0000313" key="2">
    <source>
        <dbReference type="Proteomes" id="UP000018877"/>
    </source>
</evidence>
<dbReference type="AlphaFoldDB" id="A0AB94IGM2"/>
<gene>
    <name evidence="1" type="ORF">BAVI_23553</name>
</gene>
<dbReference type="Proteomes" id="UP000018877">
    <property type="component" value="Unassembled WGS sequence"/>
</dbReference>
<reference evidence="1 2" key="1">
    <citation type="journal article" date="2014" name="Environ. Microbiol.">
        <title>The nitrate-ammonifying and nosZ-carrying bacterium Bacillus vireti is a potent source and sink for nitric and nitrous oxide under high nitrate conditions.</title>
        <authorList>
            <person name="Mania D."/>
            <person name="Heylen K."/>
            <person name="van Spanning R.J."/>
            <person name="Frostegard A."/>
        </authorList>
    </citation>
    <scope>NUCLEOTIDE SEQUENCE [LARGE SCALE GENOMIC DNA]</scope>
    <source>
        <strain evidence="1 2">LMG 21834</strain>
    </source>
</reference>
<dbReference type="EMBL" id="ALAN01000156">
    <property type="protein sequence ID" value="ETI66260.1"/>
    <property type="molecule type" value="Genomic_DNA"/>
</dbReference>
<sequence>MFIIFTLLLTGCAGVEKEKPSSIGKITIAPYNMSEKESLLISERVVPFLINNNPGYIQFSKNKRGNYEWNHIEKTGNHSFASFLVHLKGEELPNLKFLFVTNEDNEIAKVELAVNGQFFKKELKVHESSAAWVDLPKQKFGEYKYKLYDENGNLIKE</sequence>
<name>A0AB94IGM2_9BACI</name>